<keyword evidence="8 15" id="KW-1133">Transmembrane helix</keyword>
<evidence type="ECO:0000256" key="7">
    <source>
        <dbReference type="ARBA" id="ARBA00022889"/>
    </source>
</evidence>
<keyword evidence="10 15" id="KW-0472">Membrane</keyword>
<dbReference type="GO" id="GO:0016477">
    <property type="term" value="P:cell migration"/>
    <property type="evidence" value="ECO:0007669"/>
    <property type="project" value="TreeGrafter"/>
</dbReference>
<evidence type="ECO:0000256" key="14">
    <source>
        <dbReference type="RuleBase" id="RU000633"/>
    </source>
</evidence>
<evidence type="ECO:0000313" key="18">
    <source>
        <dbReference type="EnsemblMetazoa" id="Aqu2.1.30503_001"/>
    </source>
</evidence>
<dbReference type="GO" id="GO:0005178">
    <property type="term" value="F:integrin binding"/>
    <property type="evidence" value="ECO:0007669"/>
    <property type="project" value="TreeGrafter"/>
</dbReference>
<feature type="disulfide bond" evidence="13">
    <location>
        <begin position="643"/>
        <end position="724"/>
    </location>
</feature>
<evidence type="ECO:0000256" key="10">
    <source>
        <dbReference type="ARBA" id="ARBA00023136"/>
    </source>
</evidence>
<dbReference type="InterPro" id="IPR032695">
    <property type="entry name" value="Integrin_dom_sf"/>
</dbReference>
<dbReference type="STRING" id="400682.A0A1X7URU4"/>
<dbReference type="FunFam" id="2.10.25.10:FF:000036">
    <property type="entry name" value="Integrin beta"/>
    <property type="match status" value="1"/>
</dbReference>
<feature type="disulfide bond" evidence="13">
    <location>
        <begin position="492"/>
        <end position="544"/>
    </location>
</feature>
<feature type="domain" description="EGF-like" evidence="17">
    <location>
        <begin position="611"/>
        <end position="622"/>
    </location>
</feature>
<dbReference type="InterPro" id="IPR036465">
    <property type="entry name" value="vWFA_dom_sf"/>
</dbReference>
<feature type="disulfide bond" evidence="13">
    <location>
        <begin position="454"/>
        <end position="484"/>
    </location>
</feature>
<sequence>MFGLLVLLLFTSTEAAVNCSSASTCTECISLPYSCFWCYTPGLARCLSPEDKDNCSTSLSSYSSAINEINELPISDQNQVSLKSVSLKLRVNESIDVKVSVKASNDYPLDLYILMDLSSSFGTDLDNVKNIAPQLPLSLQNVSSSFKIGFGAFVDKPILPFTSNQQLMYDPMPGITIPFSYEHIVSLTNSSDLFNSELQDISISTNVDNPEGTLDAMLQAVVCDDVIEWREDSRKILLVMTDDVLHTAGDGSLAGIVKPNDGLCHTEYDESTNRTLYTASLLQDYPSMELVKMTLTNNDVVPVFALAGVSDDIFALYNESVSPFLNGFSVALQKDSSNLISVLIEAYRKVVANAQLSFNLPDHISATVKANCSNYFPQRRECVEIGNETVEFTMSVSLRECTQELRDNKSTDIIVTIPGFSRFLIKVSGHCSCECESQSTRGSTECSKNGNLTCGLCNCDEGWEGSTCSCSTLQCPVGLNGKTCNGRGACECGECHCYNVNSAELSDIDSTMLDTTSVDNPLIYGAACECSNYECLTDGDGTVCSGEGECQCYNGTYECLCAVSALTGERRTGEWCQCSTDHCIDPDANNQTLLCSGNGTCSPCEPKGQACTCNDLYSGPYCEESTFVSGTLLGSCDNSVRDCVICYGEAARSESENSSISCGSSSCDNFALLTSSPSDDYIIPGSLPNSNTDCSFISGECQYTYIAGRGPDGEDLYAVPPRICLPIPIWAIVTILLVLIILLGIGILIAIKCCCMYLDYKEYNSFKAEVSKASFERMENPMYHTPDVTYKNIAYGSE</sequence>
<dbReference type="SUPFAM" id="SSF69179">
    <property type="entry name" value="Integrin domains"/>
    <property type="match status" value="1"/>
</dbReference>
<dbReference type="GO" id="GO:0007229">
    <property type="term" value="P:integrin-mediated signaling pathway"/>
    <property type="evidence" value="ECO:0007669"/>
    <property type="project" value="UniProtKB-KW"/>
</dbReference>
<feature type="disulfide bond" evidence="13">
    <location>
        <begin position="28"/>
        <end position="55"/>
    </location>
</feature>
<dbReference type="InterPro" id="IPR015812">
    <property type="entry name" value="Integrin_bsu"/>
</dbReference>
<feature type="disulfide bond" evidence="13">
    <location>
        <begin position="38"/>
        <end position="46"/>
    </location>
</feature>
<keyword evidence="9 14" id="KW-0401">Integrin</keyword>
<dbReference type="InParanoid" id="A0A1X7URU4"/>
<dbReference type="PROSITE" id="PS00243">
    <property type="entry name" value="I_EGF_1"/>
    <property type="match status" value="1"/>
</dbReference>
<keyword evidence="6" id="KW-0677">Repeat</keyword>
<evidence type="ECO:0000256" key="12">
    <source>
        <dbReference type="ARBA" id="ARBA00023180"/>
    </source>
</evidence>
<feature type="transmembrane region" description="Helical" evidence="15">
    <location>
        <begin position="729"/>
        <end position="751"/>
    </location>
</feature>
<dbReference type="InterPro" id="IPR057243">
    <property type="entry name" value="Integrin_I-EGF_CS"/>
</dbReference>
<feature type="disulfide bond" evidence="13">
    <location>
        <begin position="490"/>
        <end position="495"/>
    </location>
</feature>
<feature type="chain" id="PRO_5012214415" description="Integrin beta" evidence="16">
    <location>
        <begin position="16"/>
        <end position="798"/>
    </location>
</feature>
<evidence type="ECO:0000256" key="13">
    <source>
        <dbReference type="PIRSR" id="PIRSR002512-1"/>
    </source>
</evidence>
<keyword evidence="19" id="KW-1185">Reference proteome</keyword>
<evidence type="ECO:0000259" key="17">
    <source>
        <dbReference type="PROSITE" id="PS00022"/>
    </source>
</evidence>
<feature type="disulfide bond" evidence="13">
    <location>
        <begin position="552"/>
        <end position="595"/>
    </location>
</feature>
<evidence type="ECO:0000256" key="8">
    <source>
        <dbReference type="ARBA" id="ARBA00022989"/>
    </source>
</evidence>
<keyword evidence="12" id="KW-0325">Glycoprotein</keyword>
<evidence type="ECO:0000256" key="9">
    <source>
        <dbReference type="ARBA" id="ARBA00023037"/>
    </source>
</evidence>
<feature type="disulfide bond" evidence="13">
    <location>
        <begin position="459"/>
        <end position="468"/>
    </location>
</feature>
<evidence type="ECO:0000256" key="16">
    <source>
        <dbReference type="SAM" id="SignalP"/>
    </source>
</evidence>
<evidence type="ECO:0000256" key="15">
    <source>
        <dbReference type="SAM" id="Phobius"/>
    </source>
</evidence>
<dbReference type="GO" id="GO:0008305">
    <property type="term" value="C:integrin complex"/>
    <property type="evidence" value="ECO:0007669"/>
    <property type="project" value="TreeGrafter"/>
</dbReference>
<dbReference type="PIRSF" id="PIRSF002512">
    <property type="entry name" value="Integrin_B"/>
    <property type="match status" value="1"/>
</dbReference>
<evidence type="ECO:0000313" key="19">
    <source>
        <dbReference type="Proteomes" id="UP000007879"/>
    </source>
</evidence>
<comment type="subcellular location">
    <subcellularLocation>
        <location evidence="14">Cell membrane</location>
        <topology evidence="14">Single-pass type I membrane protein</topology>
    </subcellularLocation>
    <subcellularLocation>
        <location evidence="1">Membrane</location>
        <topology evidence="1">Single-pass type I membrane protein</topology>
    </subcellularLocation>
</comment>
<evidence type="ECO:0000256" key="6">
    <source>
        <dbReference type="ARBA" id="ARBA00022737"/>
    </source>
</evidence>
<dbReference type="EnsemblMetazoa" id="XM_011405904.2">
    <property type="protein sequence ID" value="XP_011404206.1"/>
    <property type="gene ID" value="LOC105312905"/>
</dbReference>
<dbReference type="InterPro" id="IPR014836">
    <property type="entry name" value="Integrin_bsu_cyt_dom"/>
</dbReference>
<keyword evidence="5 16" id="KW-0732">Signal</keyword>
<dbReference type="eggNOG" id="KOG1226">
    <property type="taxonomic scope" value="Eukaryota"/>
</dbReference>
<dbReference type="Gene3D" id="1.20.5.100">
    <property type="entry name" value="Cytochrome c1, transmembrane anchor, C-terminal"/>
    <property type="match status" value="1"/>
</dbReference>
<keyword evidence="7 14" id="KW-0130">Cell adhesion</keyword>
<dbReference type="Pfam" id="PF00362">
    <property type="entry name" value="Integrin_beta"/>
    <property type="match status" value="1"/>
</dbReference>
<dbReference type="PROSITE" id="PS00022">
    <property type="entry name" value="EGF_1"/>
    <property type="match status" value="1"/>
</dbReference>
<dbReference type="PRINTS" id="PR01186">
    <property type="entry name" value="INTEGRINB"/>
</dbReference>
<feature type="disulfide bond" evidence="13">
    <location>
        <begin position="530"/>
        <end position="535"/>
    </location>
</feature>
<feature type="disulfide bond" evidence="13">
    <location>
        <begin position="431"/>
        <end position="435"/>
    </location>
</feature>
<dbReference type="PANTHER" id="PTHR10082">
    <property type="entry name" value="INTEGRIN BETA SUBUNIT"/>
    <property type="match status" value="1"/>
</dbReference>
<feature type="disulfide bond" evidence="13">
    <location>
        <begin position="561"/>
        <end position="576"/>
    </location>
</feature>
<evidence type="ECO:0000256" key="1">
    <source>
        <dbReference type="ARBA" id="ARBA00004479"/>
    </source>
</evidence>
<evidence type="ECO:0000256" key="5">
    <source>
        <dbReference type="ARBA" id="ARBA00022729"/>
    </source>
</evidence>
<keyword evidence="3" id="KW-0245">EGF-like domain</keyword>
<evidence type="ECO:0000256" key="3">
    <source>
        <dbReference type="ARBA" id="ARBA00022536"/>
    </source>
</evidence>
<gene>
    <name evidence="18" type="primary">105312905</name>
</gene>
<dbReference type="Gene3D" id="3.40.50.410">
    <property type="entry name" value="von Willebrand factor, type A domain"/>
    <property type="match status" value="1"/>
</dbReference>
<dbReference type="OrthoDB" id="410592at2759"/>
<dbReference type="AlphaFoldDB" id="A0A1X7URU4"/>
<dbReference type="GO" id="GO:0009986">
    <property type="term" value="C:cell surface"/>
    <property type="evidence" value="ECO:0007669"/>
    <property type="project" value="TreeGrafter"/>
</dbReference>
<reference evidence="19" key="1">
    <citation type="journal article" date="2010" name="Nature">
        <title>The Amphimedon queenslandica genome and the evolution of animal complexity.</title>
        <authorList>
            <person name="Srivastava M."/>
            <person name="Simakov O."/>
            <person name="Chapman J."/>
            <person name="Fahey B."/>
            <person name="Gauthier M.E."/>
            <person name="Mitros T."/>
            <person name="Richards G.S."/>
            <person name="Conaco C."/>
            <person name="Dacre M."/>
            <person name="Hellsten U."/>
            <person name="Larroux C."/>
            <person name="Putnam N.H."/>
            <person name="Stanke M."/>
            <person name="Adamska M."/>
            <person name="Darling A."/>
            <person name="Degnan S.M."/>
            <person name="Oakley T.H."/>
            <person name="Plachetzki D.C."/>
            <person name="Zhai Y."/>
            <person name="Adamski M."/>
            <person name="Calcino A."/>
            <person name="Cummins S.F."/>
            <person name="Goodstein D.M."/>
            <person name="Harris C."/>
            <person name="Jackson D.J."/>
            <person name="Leys S.P."/>
            <person name="Shu S."/>
            <person name="Woodcroft B.J."/>
            <person name="Vervoort M."/>
            <person name="Kosik K.S."/>
            <person name="Manning G."/>
            <person name="Degnan B.M."/>
            <person name="Rokhsar D.S."/>
        </authorList>
    </citation>
    <scope>NUCLEOTIDE SEQUENCE [LARGE SCALE GENOMIC DNA]</scope>
</reference>
<feature type="disulfide bond" evidence="13">
    <location>
        <begin position="372"/>
        <end position="382"/>
    </location>
</feature>
<keyword evidence="11 13" id="KW-1015">Disulfide bond</keyword>
<dbReference type="GO" id="GO:0007160">
    <property type="term" value="P:cell-matrix adhesion"/>
    <property type="evidence" value="ECO:0007669"/>
    <property type="project" value="TreeGrafter"/>
</dbReference>
<dbReference type="GO" id="GO:0033627">
    <property type="term" value="P:cell adhesion mediated by integrin"/>
    <property type="evidence" value="ECO:0007669"/>
    <property type="project" value="TreeGrafter"/>
</dbReference>
<dbReference type="SUPFAM" id="SSF53300">
    <property type="entry name" value="vWA-like"/>
    <property type="match status" value="1"/>
</dbReference>
<dbReference type="Gene3D" id="2.60.40.1510">
    <property type="entry name" value="ntegrin, alpha v. Chain A, domain 3"/>
    <property type="match status" value="1"/>
</dbReference>
<feature type="signal peptide" evidence="16">
    <location>
        <begin position="1"/>
        <end position="15"/>
    </location>
</feature>
<feature type="disulfide bond" evidence="13">
    <location>
        <begin position="223"/>
        <end position="264"/>
    </location>
</feature>
<organism evidence="18">
    <name type="scientific">Amphimedon queenslandica</name>
    <name type="common">Sponge</name>
    <dbReference type="NCBI Taxonomy" id="400682"/>
    <lineage>
        <taxon>Eukaryota</taxon>
        <taxon>Metazoa</taxon>
        <taxon>Porifera</taxon>
        <taxon>Demospongiae</taxon>
        <taxon>Heteroscleromorpha</taxon>
        <taxon>Haplosclerida</taxon>
        <taxon>Niphatidae</taxon>
        <taxon>Amphimedon</taxon>
    </lineage>
</organism>
<dbReference type="GO" id="GO:0098609">
    <property type="term" value="P:cell-cell adhesion"/>
    <property type="evidence" value="ECO:0007669"/>
    <property type="project" value="TreeGrafter"/>
</dbReference>
<dbReference type="Pfam" id="PF08725">
    <property type="entry name" value="Integrin_b_cyt"/>
    <property type="match status" value="1"/>
</dbReference>
<dbReference type="Gene3D" id="2.170.300.10">
    <property type="entry name" value="Tie2 ligand-binding domain superfamily"/>
    <property type="match status" value="1"/>
</dbReference>
<dbReference type="PANTHER" id="PTHR10082:SF42">
    <property type="entry name" value="INTEGRIN BETA-4"/>
    <property type="match status" value="1"/>
</dbReference>
<reference evidence="18" key="2">
    <citation type="submission" date="2017-05" db="UniProtKB">
        <authorList>
            <consortium name="EnsemblMetazoa"/>
        </authorList>
    </citation>
    <scope>IDENTIFICATION</scope>
</reference>
<dbReference type="GO" id="GO:0005925">
    <property type="term" value="C:focal adhesion"/>
    <property type="evidence" value="ECO:0007669"/>
    <property type="project" value="TreeGrafter"/>
</dbReference>
<feature type="disulfide bond" evidence="13">
    <location>
        <begin position="25"/>
        <end position="35"/>
    </location>
</feature>
<feature type="disulfide bond" evidence="13">
    <location>
        <begin position="636"/>
        <end position="646"/>
    </location>
</feature>
<dbReference type="InterPro" id="IPR002369">
    <property type="entry name" value="Integrin_bsu_VWA"/>
</dbReference>
<dbReference type="KEGG" id="aqu:105312905"/>
<protein>
    <recommendedName>
        <fullName evidence="14">Integrin beta</fullName>
    </recommendedName>
</protein>
<dbReference type="Gene3D" id="2.10.25.10">
    <property type="entry name" value="Laminin"/>
    <property type="match status" value="1"/>
</dbReference>
<proteinExistence type="inferred from homology"/>
<evidence type="ECO:0000256" key="11">
    <source>
        <dbReference type="ARBA" id="ARBA00023157"/>
    </source>
</evidence>
<dbReference type="Proteomes" id="UP000007879">
    <property type="component" value="Unassembled WGS sequence"/>
</dbReference>
<feature type="disulfide bond" evidence="13">
    <location>
        <begin position="550"/>
        <end position="559"/>
    </location>
</feature>
<dbReference type="InterPro" id="IPR000742">
    <property type="entry name" value="EGF"/>
</dbReference>
<dbReference type="EnsemblMetazoa" id="Aqu2.1.30503_001">
    <property type="protein sequence ID" value="Aqu2.1.30503_001"/>
    <property type="gene ID" value="Aqu2.1.30503"/>
</dbReference>
<dbReference type="SMART" id="SM01241">
    <property type="entry name" value="Integrin_b_cyt"/>
    <property type="match status" value="1"/>
</dbReference>
<dbReference type="InterPro" id="IPR040622">
    <property type="entry name" value="EGF_integrin_1"/>
</dbReference>
<comment type="similarity">
    <text evidence="2 14">Belongs to the integrin beta chain family.</text>
</comment>
<evidence type="ECO:0000256" key="4">
    <source>
        <dbReference type="ARBA" id="ARBA00022692"/>
    </source>
</evidence>
<keyword evidence="4 14" id="KW-0812">Transmembrane</keyword>
<dbReference type="SMART" id="SM00187">
    <property type="entry name" value="INB"/>
    <property type="match status" value="1"/>
</dbReference>
<evidence type="ECO:0000256" key="2">
    <source>
        <dbReference type="ARBA" id="ARBA00007449"/>
    </source>
</evidence>
<name>A0A1X7URU4_AMPQE</name>
<dbReference type="OMA" id="MQASECK"/>
<dbReference type="Pfam" id="PF18372">
    <property type="entry name" value="I-EGF_1"/>
    <property type="match status" value="1"/>
</dbReference>
<accession>A0A1X7URU4</accession>
<feature type="disulfide bond" evidence="13">
    <location>
        <begin position="497"/>
        <end position="528"/>
    </location>
</feature>